<protein>
    <submittedName>
        <fullName evidence="2">Uncharacterized protein</fullName>
    </submittedName>
</protein>
<dbReference type="Proteomes" id="UP000218896">
    <property type="component" value="Unassembled WGS sequence"/>
</dbReference>
<evidence type="ECO:0000313" key="3">
    <source>
        <dbReference type="Proteomes" id="UP000218896"/>
    </source>
</evidence>
<keyword evidence="1" id="KW-0812">Transmembrane</keyword>
<dbReference type="EMBL" id="NSKD01000001">
    <property type="protein sequence ID" value="PAU81657.1"/>
    <property type="molecule type" value="Genomic_DNA"/>
</dbReference>
<organism evidence="2 3">
    <name type="scientific">Halovibrio salipaludis</name>
    <dbReference type="NCBI Taxonomy" id="2032626"/>
    <lineage>
        <taxon>Bacteria</taxon>
        <taxon>Pseudomonadati</taxon>
        <taxon>Pseudomonadota</taxon>
        <taxon>Gammaproteobacteria</taxon>
        <taxon>Oceanospirillales</taxon>
        <taxon>Halomonadaceae</taxon>
        <taxon>Halovibrio</taxon>
    </lineage>
</organism>
<keyword evidence="1" id="KW-0472">Membrane</keyword>
<evidence type="ECO:0000256" key="1">
    <source>
        <dbReference type="SAM" id="Phobius"/>
    </source>
</evidence>
<gene>
    <name evidence="2" type="ORF">CK501_00450</name>
</gene>
<reference evidence="2 3" key="1">
    <citation type="submission" date="2017-08" db="EMBL/GenBank/DDBJ databases">
        <title>Halovibrio sewagensis sp. nov., isolated from wastewater of high salinity.</title>
        <authorList>
            <person name="Dong X."/>
            <person name="Zhang G."/>
        </authorList>
    </citation>
    <scope>NUCLEOTIDE SEQUENCE [LARGE SCALE GENOMIC DNA]</scope>
    <source>
        <strain evidence="2 3">YL5-2</strain>
    </source>
</reference>
<accession>A0A2A2FAE5</accession>
<dbReference type="OrthoDB" id="6198844at2"/>
<keyword evidence="1" id="KW-1133">Transmembrane helix</keyword>
<dbReference type="RefSeq" id="WP_095615762.1">
    <property type="nucleotide sequence ID" value="NZ_NSKD01000001.1"/>
</dbReference>
<comment type="caution">
    <text evidence="2">The sequence shown here is derived from an EMBL/GenBank/DDBJ whole genome shotgun (WGS) entry which is preliminary data.</text>
</comment>
<keyword evidence="3" id="KW-1185">Reference proteome</keyword>
<evidence type="ECO:0000313" key="2">
    <source>
        <dbReference type="EMBL" id="PAU81657.1"/>
    </source>
</evidence>
<proteinExistence type="predicted"/>
<sequence>MSETTLSLPEIPDSKVVLNEREAREVLAFFWPSRKPVIKTTPMTMDLRRYAQALLVVAIDGSYLLGFIDILFNIILRRKPGTSVKKLIRKVAQKSAKHWWKHATEEDLEDPRVYESVRSAIAIKQRKPFEDRLKGLTSSIPKAKQRIVLSDIKPDTIAWI</sequence>
<dbReference type="AlphaFoldDB" id="A0A2A2FAE5"/>
<feature type="transmembrane region" description="Helical" evidence="1">
    <location>
        <begin position="50"/>
        <end position="76"/>
    </location>
</feature>
<name>A0A2A2FAE5_9GAMM</name>